<sequence>MKLFSLVALMCFSYSWAQAKNIRQLISVEQQGWQNLVQVQAKSKEDFFKLSISHHGELLESNKDALTVTLNLTDAQLEKLNNLGFDITVADSWKQQRKAQLNQLLDRKLTKQLTGIPNYPCYPTVEETYADAEQLATDHSTLTEWIDVGDSWSKTRERGGYDLRVLKITNQSVTDEKPVLFVHSAMHAREYTTAALNLAFAKQLLNSYATDADTRWIVDHHEVHLMFQMNPDGRKYAETGVLWRKNVNDLHCQSSPGIDLNRNFSYFWNSTDGVGSSGDACANTYRGPLAASEPETEVVEAYVRSIFSDNRGESDSDAAPLDTPGMHIDLHSYSELVLWPWGHDYDPAPNGPQLQTLGRKLASFNDYYPTQSTGLYPTDGTSDDVSYGELGVAAITFELGTAFFQSCEVYNTQVKPDNLEALKYAAKVVRAPYKLPAGPDLLQLRGNTSSHPQILPGDTLSITATADDTRFNNSNGDEPTQDITAVSLFVNTPPWQMGTTPIPMTASDSSFNSGVEAVSAEVNTTGWALGEYVIYIQAQDSEGNNGPVSALLVTVNSNQSPLADFSVTCDSLDCHFDASNSSDDSSIESYQWQLSDGAQLTGVTANHRFVESGSYQITLIVTDDRGATGEQSMMLEITAPNQNPEAEFSVSCEHLSCTLNASSSTDDTAISSYDWQLSDGASLSGQTVSHSFSNAGSYSVELTVTDDAGANDVRTRSITVKAKSSSGGALVWFSLMFLTLIRYRIKY</sequence>
<evidence type="ECO:0000256" key="2">
    <source>
        <dbReference type="ARBA" id="ARBA00005988"/>
    </source>
</evidence>
<dbReference type="InterPro" id="IPR057247">
    <property type="entry name" value="CARBOXYPEPT_ZN_2"/>
</dbReference>
<keyword evidence="6" id="KW-0732">Signal</keyword>
<evidence type="ECO:0000259" key="8">
    <source>
        <dbReference type="PROSITE" id="PS52035"/>
    </source>
</evidence>
<evidence type="ECO:0000313" key="10">
    <source>
        <dbReference type="Proteomes" id="UP000245790"/>
    </source>
</evidence>
<protein>
    <submittedName>
        <fullName evidence="9">PKD repeat protein</fullName>
    </submittedName>
</protein>
<dbReference type="GO" id="GO:0005615">
    <property type="term" value="C:extracellular space"/>
    <property type="evidence" value="ECO:0007669"/>
    <property type="project" value="TreeGrafter"/>
</dbReference>
<dbReference type="PROSITE" id="PS52035">
    <property type="entry name" value="PEPTIDASE_M14"/>
    <property type="match status" value="1"/>
</dbReference>
<dbReference type="CDD" id="cd00146">
    <property type="entry name" value="PKD"/>
    <property type="match status" value="2"/>
</dbReference>
<evidence type="ECO:0000256" key="3">
    <source>
        <dbReference type="ARBA" id="ARBA00022723"/>
    </source>
</evidence>
<dbReference type="SUPFAM" id="SSF53187">
    <property type="entry name" value="Zn-dependent exopeptidases"/>
    <property type="match status" value="1"/>
</dbReference>
<feature type="domain" description="Peptidase M14" evidence="8">
    <location>
        <begin position="121"/>
        <end position="429"/>
    </location>
</feature>
<evidence type="ECO:0000256" key="6">
    <source>
        <dbReference type="SAM" id="SignalP"/>
    </source>
</evidence>
<reference evidence="9 10" key="1">
    <citation type="submission" date="2018-05" db="EMBL/GenBank/DDBJ databases">
        <title>Genomic Encyclopedia of Type Strains, Phase IV (KMG-IV): sequencing the most valuable type-strain genomes for metagenomic binning, comparative biology and taxonomic classification.</title>
        <authorList>
            <person name="Goeker M."/>
        </authorList>
    </citation>
    <scope>NUCLEOTIDE SEQUENCE [LARGE SCALE GENOMIC DNA]</scope>
    <source>
        <strain evidence="9 10">DSM 25350</strain>
    </source>
</reference>
<feature type="chain" id="PRO_5016414682" evidence="6">
    <location>
        <begin position="20"/>
        <end position="747"/>
    </location>
</feature>
<dbReference type="PANTHER" id="PTHR11705">
    <property type="entry name" value="PROTEASE FAMILY M14 CARBOXYPEPTIDASE A,B"/>
    <property type="match status" value="1"/>
</dbReference>
<gene>
    <name evidence="9" type="ORF">C8D97_10127</name>
</gene>
<evidence type="ECO:0000259" key="7">
    <source>
        <dbReference type="PROSITE" id="PS50093"/>
    </source>
</evidence>
<dbReference type="Pfam" id="PF18911">
    <property type="entry name" value="PKD_4"/>
    <property type="match status" value="2"/>
</dbReference>
<feature type="domain" description="PKD" evidence="7">
    <location>
        <begin position="655"/>
        <end position="727"/>
    </location>
</feature>
<accession>A0A316G023</accession>
<dbReference type="InterPro" id="IPR000834">
    <property type="entry name" value="Peptidase_M14"/>
</dbReference>
<comment type="similarity">
    <text evidence="2 5">Belongs to the peptidase M14 family.</text>
</comment>
<dbReference type="PANTHER" id="PTHR11705:SF119">
    <property type="entry name" value="OS02G0119300 PROTEIN"/>
    <property type="match status" value="1"/>
</dbReference>
<dbReference type="Gene3D" id="3.40.630.10">
    <property type="entry name" value="Zn peptidases"/>
    <property type="match status" value="1"/>
</dbReference>
<dbReference type="InterPro" id="IPR035986">
    <property type="entry name" value="PKD_dom_sf"/>
</dbReference>
<comment type="cofactor">
    <cofactor evidence="1">
        <name>Zn(2+)</name>
        <dbReference type="ChEBI" id="CHEBI:29105"/>
    </cofactor>
</comment>
<proteinExistence type="inferred from homology"/>
<dbReference type="OrthoDB" id="9811296at2"/>
<dbReference type="SMART" id="SM00631">
    <property type="entry name" value="Zn_pept"/>
    <property type="match status" value="1"/>
</dbReference>
<dbReference type="InterPro" id="IPR022409">
    <property type="entry name" value="PKD/Chitinase_dom"/>
</dbReference>
<dbReference type="PROSITE" id="PS50093">
    <property type="entry name" value="PKD"/>
    <property type="match status" value="2"/>
</dbReference>
<dbReference type="InterPro" id="IPR013783">
    <property type="entry name" value="Ig-like_fold"/>
</dbReference>
<dbReference type="SUPFAM" id="SSF49299">
    <property type="entry name" value="PKD domain"/>
    <property type="match status" value="2"/>
</dbReference>
<keyword evidence="10" id="KW-1185">Reference proteome</keyword>
<keyword evidence="3" id="KW-0479">Metal-binding</keyword>
<dbReference type="AlphaFoldDB" id="A0A316G023"/>
<dbReference type="InterPro" id="IPR000601">
    <property type="entry name" value="PKD_dom"/>
</dbReference>
<feature type="active site" description="Proton donor/acceptor" evidence="5">
    <location>
        <position position="398"/>
    </location>
</feature>
<dbReference type="EMBL" id="QGGU01000001">
    <property type="protein sequence ID" value="PWK54179.1"/>
    <property type="molecule type" value="Genomic_DNA"/>
</dbReference>
<evidence type="ECO:0000256" key="1">
    <source>
        <dbReference type="ARBA" id="ARBA00001947"/>
    </source>
</evidence>
<keyword evidence="4" id="KW-0862">Zinc</keyword>
<dbReference type="PRINTS" id="PR00765">
    <property type="entry name" value="CRBOXYPTASEA"/>
</dbReference>
<organism evidence="9 10">
    <name type="scientific">Pleionea mediterranea</name>
    <dbReference type="NCBI Taxonomy" id="523701"/>
    <lineage>
        <taxon>Bacteria</taxon>
        <taxon>Pseudomonadati</taxon>
        <taxon>Pseudomonadota</taxon>
        <taxon>Gammaproteobacteria</taxon>
        <taxon>Oceanospirillales</taxon>
        <taxon>Pleioneaceae</taxon>
        <taxon>Pleionea</taxon>
    </lineage>
</organism>
<dbReference type="SMART" id="SM00089">
    <property type="entry name" value="PKD"/>
    <property type="match status" value="2"/>
</dbReference>
<dbReference type="GO" id="GO:0004181">
    <property type="term" value="F:metallocarboxypeptidase activity"/>
    <property type="evidence" value="ECO:0007669"/>
    <property type="project" value="InterPro"/>
</dbReference>
<dbReference type="Pfam" id="PF00246">
    <property type="entry name" value="Peptidase_M14"/>
    <property type="match status" value="1"/>
</dbReference>
<comment type="caution">
    <text evidence="9">The sequence shown here is derived from an EMBL/GenBank/DDBJ whole genome shotgun (WGS) entry which is preliminary data.</text>
</comment>
<feature type="signal peptide" evidence="6">
    <location>
        <begin position="1"/>
        <end position="19"/>
    </location>
</feature>
<feature type="domain" description="PKD" evidence="7">
    <location>
        <begin position="576"/>
        <end position="642"/>
    </location>
</feature>
<evidence type="ECO:0000256" key="4">
    <source>
        <dbReference type="ARBA" id="ARBA00022833"/>
    </source>
</evidence>
<evidence type="ECO:0000313" key="9">
    <source>
        <dbReference type="EMBL" id="PWK54179.1"/>
    </source>
</evidence>
<dbReference type="Proteomes" id="UP000245790">
    <property type="component" value="Unassembled WGS sequence"/>
</dbReference>
<name>A0A316G023_9GAMM</name>
<dbReference type="Gene3D" id="2.60.40.10">
    <property type="entry name" value="Immunoglobulins"/>
    <property type="match status" value="2"/>
</dbReference>
<evidence type="ECO:0000256" key="5">
    <source>
        <dbReference type="PROSITE-ProRule" id="PRU01379"/>
    </source>
</evidence>
<dbReference type="GO" id="GO:0006508">
    <property type="term" value="P:proteolysis"/>
    <property type="evidence" value="ECO:0007669"/>
    <property type="project" value="InterPro"/>
</dbReference>
<dbReference type="RefSeq" id="WP_109761308.1">
    <property type="nucleotide sequence ID" value="NZ_QGGU01000001.1"/>
</dbReference>
<dbReference type="PROSITE" id="PS00133">
    <property type="entry name" value="CARBOXYPEPT_ZN_2"/>
    <property type="match status" value="1"/>
</dbReference>
<dbReference type="GO" id="GO:0008270">
    <property type="term" value="F:zinc ion binding"/>
    <property type="evidence" value="ECO:0007669"/>
    <property type="project" value="InterPro"/>
</dbReference>